<evidence type="ECO:0008006" key="4">
    <source>
        <dbReference type="Google" id="ProtNLM"/>
    </source>
</evidence>
<evidence type="ECO:0000256" key="1">
    <source>
        <dbReference type="SAM" id="Phobius"/>
    </source>
</evidence>
<name>A0ABN0BEX6_BACFG</name>
<evidence type="ECO:0000313" key="2">
    <source>
        <dbReference type="EMBL" id="EFR51493.1"/>
    </source>
</evidence>
<accession>A0ABN0BEX6</accession>
<keyword evidence="3" id="KW-1185">Reference proteome</keyword>
<feature type="transmembrane region" description="Helical" evidence="1">
    <location>
        <begin position="12"/>
        <end position="30"/>
    </location>
</feature>
<evidence type="ECO:0000313" key="3">
    <source>
        <dbReference type="Proteomes" id="UP000005101"/>
    </source>
</evidence>
<protein>
    <recommendedName>
        <fullName evidence="4">Secreted protein</fullName>
    </recommendedName>
</protein>
<keyword evidence="1" id="KW-0472">Membrane</keyword>
<keyword evidence="1" id="KW-0812">Transmembrane</keyword>
<dbReference type="EMBL" id="EQ973213">
    <property type="protein sequence ID" value="EFR51493.1"/>
    <property type="molecule type" value="Genomic_DNA"/>
</dbReference>
<proteinExistence type="predicted"/>
<dbReference type="Proteomes" id="UP000005101">
    <property type="component" value="Unassembled WGS sequence"/>
</dbReference>
<gene>
    <name evidence="2" type="ORF">BFAG_00187</name>
</gene>
<sequence>MPKMLTSFGANAYFFLKYLLMFFRITLIVSDRSSKREWNSPGCYSGTNEVEMTKKRIFGAIPVYGSCFLQKRCYLVRPSAVRVIKVKTAIAIEGDFSPAAL</sequence>
<organism evidence="2 3">
    <name type="scientific">Bacteroides fragilis 3_1_12</name>
    <dbReference type="NCBI Taxonomy" id="457424"/>
    <lineage>
        <taxon>Bacteria</taxon>
        <taxon>Pseudomonadati</taxon>
        <taxon>Bacteroidota</taxon>
        <taxon>Bacteroidia</taxon>
        <taxon>Bacteroidales</taxon>
        <taxon>Bacteroidaceae</taxon>
        <taxon>Bacteroides</taxon>
    </lineage>
</organism>
<keyword evidence="1" id="KW-1133">Transmembrane helix</keyword>
<reference evidence="2 3" key="1">
    <citation type="submission" date="2008-12" db="EMBL/GenBank/DDBJ databases">
        <title>Annotation of Bacteroides fragilis strain 3_1_12.</title>
        <authorList>
            <consortium name="The Broad Institute Genome Sequencing Platform"/>
            <person name="Ward D."/>
            <person name="Young S.K."/>
            <person name="Kodira C.D."/>
            <person name="Zeng Q."/>
            <person name="Koehrsen M."/>
            <person name="Alvarado L."/>
            <person name="Berlin A."/>
            <person name="Borenstein D."/>
            <person name="Chen Z."/>
            <person name="Engels R."/>
            <person name="Freedman E."/>
            <person name="Gellesch M."/>
            <person name="Goldberg J."/>
            <person name="Griggs A."/>
            <person name="Gujja S."/>
            <person name="Heiman D."/>
            <person name="Hepburn T."/>
            <person name="Howarth C."/>
            <person name="Jen D."/>
            <person name="Larson L."/>
            <person name="Lewis B."/>
            <person name="Mehta T."/>
            <person name="Park D."/>
            <person name="Pearson M."/>
            <person name="Roberts A."/>
            <person name="Saif S."/>
            <person name="Shea T."/>
            <person name="Shenoy N."/>
            <person name="Sisk P."/>
            <person name="Stolte C."/>
            <person name="Sykes S."/>
            <person name="Walk T."/>
            <person name="White J."/>
            <person name="Yandava C."/>
            <person name="Allen-Vercoe E."/>
            <person name="Strauss J."/>
            <person name="Ambrose C."/>
            <person name="Lander E."/>
            <person name="Nusbaum C."/>
            <person name="Galagan J."/>
            <person name="Birren B."/>
        </authorList>
    </citation>
    <scope>NUCLEOTIDE SEQUENCE [LARGE SCALE GENOMIC DNA]</scope>
    <source>
        <strain evidence="2 3">3_1_12</strain>
    </source>
</reference>